<dbReference type="GO" id="GO:0051536">
    <property type="term" value="F:iron-sulfur cluster binding"/>
    <property type="evidence" value="ECO:0007669"/>
    <property type="project" value="UniProtKB-KW"/>
</dbReference>
<comment type="caution">
    <text evidence="6">The sequence shown here is derived from an EMBL/GenBank/DDBJ whole genome shotgun (WGS) entry which is preliminary data.</text>
</comment>
<dbReference type="InterPro" id="IPR036008">
    <property type="entry name" value="Aconitase_4Fe-4S_dom"/>
</dbReference>
<feature type="repeat" description="TPR" evidence="4">
    <location>
        <begin position="318"/>
        <end position="351"/>
    </location>
</feature>
<evidence type="ECO:0000313" key="6">
    <source>
        <dbReference type="EMBL" id="CAI8014819.1"/>
    </source>
</evidence>
<dbReference type="Pfam" id="PF13414">
    <property type="entry name" value="TPR_11"/>
    <property type="match status" value="1"/>
</dbReference>
<gene>
    <name evidence="6" type="ORF">GBAR_LOCUS9243</name>
</gene>
<dbReference type="PROSITE" id="PS01244">
    <property type="entry name" value="ACONITASE_2"/>
    <property type="match status" value="1"/>
</dbReference>
<evidence type="ECO:0000313" key="7">
    <source>
        <dbReference type="Proteomes" id="UP001174909"/>
    </source>
</evidence>
<feature type="repeat" description="TPR" evidence="4">
    <location>
        <begin position="209"/>
        <end position="242"/>
    </location>
</feature>
<feature type="repeat" description="TPR" evidence="4">
    <location>
        <begin position="33"/>
        <end position="66"/>
    </location>
</feature>
<dbReference type="PROSITE" id="PS50293">
    <property type="entry name" value="TPR_REGION"/>
    <property type="match status" value="2"/>
</dbReference>
<dbReference type="PRINTS" id="PR00415">
    <property type="entry name" value="ACONITASE"/>
</dbReference>
<keyword evidence="4" id="KW-0802">TPR repeat</keyword>
<dbReference type="InterPro" id="IPR018136">
    <property type="entry name" value="Aconitase_4Fe-4S_BS"/>
</dbReference>
<evidence type="ECO:0000256" key="1">
    <source>
        <dbReference type="ARBA" id="ARBA00022723"/>
    </source>
</evidence>
<dbReference type="InterPro" id="IPR019734">
    <property type="entry name" value="TPR_rpt"/>
</dbReference>
<dbReference type="SUPFAM" id="SSF48452">
    <property type="entry name" value="TPR-like"/>
    <property type="match status" value="4"/>
</dbReference>
<dbReference type="PANTHER" id="PTHR11670">
    <property type="entry name" value="ACONITASE/IRON-RESPONSIVE ELEMENT FAMILY MEMBER"/>
    <property type="match status" value="1"/>
</dbReference>
<dbReference type="InterPro" id="IPR006249">
    <property type="entry name" value="Aconitase/IRP2"/>
</dbReference>
<feature type="repeat" description="TPR" evidence="4">
    <location>
        <begin position="496"/>
        <end position="529"/>
    </location>
</feature>
<reference evidence="6" key="1">
    <citation type="submission" date="2023-03" db="EMBL/GenBank/DDBJ databases">
        <authorList>
            <person name="Steffen K."/>
            <person name="Cardenas P."/>
        </authorList>
    </citation>
    <scope>NUCLEOTIDE SEQUENCE</scope>
</reference>
<accession>A0AA35RNJ1</accession>
<dbReference type="AlphaFoldDB" id="A0AA35RNJ1"/>
<evidence type="ECO:0000256" key="4">
    <source>
        <dbReference type="PROSITE-ProRule" id="PRU00339"/>
    </source>
</evidence>
<feature type="domain" description="Aconitase/3-isopropylmalate dehydratase large subunit alpha/beta/alpha" evidence="5">
    <location>
        <begin position="653"/>
        <end position="861"/>
    </location>
</feature>
<dbReference type="InterPro" id="IPR015931">
    <property type="entry name" value="Acnase/IPM_dHydase_lsu_aba_1/3"/>
</dbReference>
<organism evidence="6 7">
    <name type="scientific">Geodia barretti</name>
    <name type="common">Barrett's horny sponge</name>
    <dbReference type="NCBI Taxonomy" id="519541"/>
    <lineage>
        <taxon>Eukaryota</taxon>
        <taxon>Metazoa</taxon>
        <taxon>Porifera</taxon>
        <taxon>Demospongiae</taxon>
        <taxon>Heteroscleromorpha</taxon>
        <taxon>Tetractinellida</taxon>
        <taxon>Astrophorina</taxon>
        <taxon>Geodiidae</taxon>
        <taxon>Geodia</taxon>
    </lineage>
</organism>
<dbReference type="Proteomes" id="UP001174909">
    <property type="component" value="Unassembled WGS sequence"/>
</dbReference>
<keyword evidence="3" id="KW-0411">Iron-sulfur</keyword>
<dbReference type="SMART" id="SM00028">
    <property type="entry name" value="TPR"/>
    <property type="match status" value="10"/>
</dbReference>
<dbReference type="Pfam" id="PF14559">
    <property type="entry name" value="TPR_19"/>
    <property type="match status" value="1"/>
</dbReference>
<dbReference type="PROSITE" id="PS00450">
    <property type="entry name" value="ACONITASE_1"/>
    <property type="match status" value="1"/>
</dbReference>
<proteinExistence type="predicted"/>
<protein>
    <submittedName>
        <fullName evidence="6">Aconitate hydratase A</fullName>
    </submittedName>
</protein>
<dbReference type="Pfam" id="PF13432">
    <property type="entry name" value="TPR_16"/>
    <property type="match status" value="1"/>
</dbReference>
<evidence type="ECO:0000256" key="2">
    <source>
        <dbReference type="ARBA" id="ARBA00023004"/>
    </source>
</evidence>
<dbReference type="InterPro" id="IPR001030">
    <property type="entry name" value="Acoase/IPM_deHydtase_lsu_aba"/>
</dbReference>
<dbReference type="Gene3D" id="3.30.499.10">
    <property type="entry name" value="Aconitase, domain 3"/>
    <property type="match status" value="1"/>
</dbReference>
<keyword evidence="1" id="KW-0479">Metal-binding</keyword>
<dbReference type="Gene3D" id="1.25.40.10">
    <property type="entry name" value="Tetratricopeptide repeat domain"/>
    <property type="match status" value="6"/>
</dbReference>
<sequence length="862" mass="97229">MLGQSYAKTGEDPAAQRVFKEIVDENPNGSYATQAVHRLGDLYWRRYQFREAIRECKQILKQHPNTTSAATAAYLVGKYQQTEGKSEEAIESYKHFLDNFPSSPYRVSAVNSLIQLYITNQRYIEAEKLIRERMRLHPEDIALLEQLAELYQQQNAYPKALELYRKAIERDPHNTNLRRKLGTLYAETGKTAQAVAEWEKVTADEVNQADQQKQLGAIYLSHKMYPEAITAYQQAIRLSPKNSYLYTQLAAAYKIQGHIEQAAEVYTDALQKVGLTGNQREPIWNAMLEIYEGDHYKPIHDKLVAQLEKRRAQNPQNANIVMTLGELYFHAGKVSQALETFTHLHRNYPTHTDMTLETYARMLERNENPQAIDFYKALIAGSTDSTRIRNARSKLAGLYQRMAQWNDAIVLLEELVSKRAASIKNRLLLGQMQLHGIHAPKIAQKTFQSLLTQRLVTTQLVEAQLGLAECHILLKRYTLAREVLEPIANRPNRFRAVARKFIGDSYFFSADFEQAAKEYNEVIRISKSDQLTNDALERIVLIQNHSDYLKIPITDYATAVQLYLSGQTAEALQQCERSLETYPQATIIDAVWLLIGDIYREEAKDTEAINAYQQKHSLYPIGRHSLICVRSTARLSDSSRLMQRRCDTSVSLGRDETHVDMVEAYLKAQGIFGIPRLGEVEYSDVLEIDLSEIEPSVAGPKRPQDRIALSDVKKTFTELLTRPVAEDGFGVTDDVDDGNDITHGSVVISAITSCTNTSNPSVMIGAGLLAKKAVEKGLRVPDYVKTSLAPGSRVVTEYLQNTGLLPYLEELGYNVVGYGCTTCIGNSGPLNDVVQEAIDARNLVTASVLSGNRNFEARVHPR</sequence>
<dbReference type="Pfam" id="PF13174">
    <property type="entry name" value="TPR_6"/>
    <property type="match status" value="1"/>
</dbReference>
<dbReference type="EMBL" id="CASHTH010001392">
    <property type="protein sequence ID" value="CAI8014819.1"/>
    <property type="molecule type" value="Genomic_DNA"/>
</dbReference>
<feature type="repeat" description="TPR" evidence="4">
    <location>
        <begin position="141"/>
        <end position="174"/>
    </location>
</feature>
<dbReference type="SUPFAM" id="SSF53732">
    <property type="entry name" value="Aconitase iron-sulfur domain"/>
    <property type="match status" value="1"/>
</dbReference>
<dbReference type="Pfam" id="PF00330">
    <property type="entry name" value="Aconitase"/>
    <property type="match status" value="1"/>
</dbReference>
<dbReference type="PROSITE" id="PS50005">
    <property type="entry name" value="TPR"/>
    <property type="match status" value="5"/>
</dbReference>
<evidence type="ECO:0000256" key="3">
    <source>
        <dbReference type="ARBA" id="ARBA00023014"/>
    </source>
</evidence>
<dbReference type="InterPro" id="IPR011990">
    <property type="entry name" value="TPR-like_helical_dom_sf"/>
</dbReference>
<name>A0AA35RNJ1_GEOBA</name>
<dbReference type="GO" id="GO:0046872">
    <property type="term" value="F:metal ion binding"/>
    <property type="evidence" value="ECO:0007669"/>
    <property type="project" value="UniProtKB-KW"/>
</dbReference>
<keyword evidence="7" id="KW-1185">Reference proteome</keyword>
<keyword evidence="2" id="KW-0408">Iron</keyword>
<evidence type="ECO:0000259" key="5">
    <source>
        <dbReference type="Pfam" id="PF00330"/>
    </source>
</evidence>